<proteinExistence type="inferred from homology"/>
<sequence length="496" mass="51064">MPRATAHRSLITALFIVSLLGAMNVTIVSASLATIVGDLGGLEHIAWAVTAYTLAGTVMIPVVGQLGDLLGRRPVLLGSIVVYTIGSLLCGLADSMLTLTLTRALAGAGGAAIGLLPQTIIADVFPPRDRAKWASLLASVFGIATVAGPAIGGIVTDTLGWRWIFFLNLPFALVALALAWRSVPQIREERVTRLDYPGAALVGVAVTGLTLLATLGGRAWAWTSPPALLTAAVSVAAAVGLVLVERRAAQPIVPFQMFRAFGVRPAMVLAVTTGAGMLSLVSYLPAYAQMHYNTSTVVAGMVPVGITVGLIIASNTTGHLVSRTGRYWAYPVVGTIIGATALLLAGLTLPRLPLWLLAGLFVLVGLGTGTFLQLSVVLIQSSAPRRFLGVATSTTNLFRQMGITLGTAMAGGFLGAELARRLADTSLPDGVSASSLTPAVLAEATTEVRAEIAAAYSGAMAPILLAAGGLYACAIVAAVVLPRHLLDVEPARADAD</sequence>
<feature type="transmembrane region" description="Helical" evidence="8">
    <location>
        <begin position="75"/>
        <end position="97"/>
    </location>
</feature>
<feature type="transmembrane region" description="Helical" evidence="8">
    <location>
        <begin position="327"/>
        <end position="349"/>
    </location>
</feature>
<dbReference type="RefSeq" id="WP_301119220.1">
    <property type="nucleotide sequence ID" value="NZ_JAUHPX010000003.1"/>
</dbReference>
<keyword evidence="3" id="KW-0813">Transport</keyword>
<feature type="domain" description="Major facilitator superfamily (MFS) profile" evidence="9">
    <location>
        <begin position="10"/>
        <end position="485"/>
    </location>
</feature>
<evidence type="ECO:0000259" key="9">
    <source>
        <dbReference type="PROSITE" id="PS50850"/>
    </source>
</evidence>
<evidence type="ECO:0000313" key="11">
    <source>
        <dbReference type="Proteomes" id="UP001172737"/>
    </source>
</evidence>
<keyword evidence="11" id="KW-1185">Reference proteome</keyword>
<dbReference type="InterPro" id="IPR020846">
    <property type="entry name" value="MFS_dom"/>
</dbReference>
<feature type="transmembrane region" description="Helical" evidence="8">
    <location>
        <begin position="200"/>
        <end position="221"/>
    </location>
</feature>
<feature type="transmembrane region" description="Helical" evidence="8">
    <location>
        <begin position="227"/>
        <end position="244"/>
    </location>
</feature>
<feature type="transmembrane region" description="Helical" evidence="8">
    <location>
        <begin position="103"/>
        <end position="121"/>
    </location>
</feature>
<keyword evidence="6 8" id="KW-1133">Transmembrane helix</keyword>
<feature type="transmembrane region" description="Helical" evidence="8">
    <location>
        <begin position="355"/>
        <end position="379"/>
    </location>
</feature>
<evidence type="ECO:0000256" key="7">
    <source>
        <dbReference type="ARBA" id="ARBA00023136"/>
    </source>
</evidence>
<feature type="transmembrane region" description="Helical" evidence="8">
    <location>
        <begin position="133"/>
        <end position="155"/>
    </location>
</feature>
<dbReference type="PANTHER" id="PTHR23501">
    <property type="entry name" value="MAJOR FACILITATOR SUPERFAMILY"/>
    <property type="match status" value="1"/>
</dbReference>
<dbReference type="InterPro" id="IPR011701">
    <property type="entry name" value="MFS"/>
</dbReference>
<dbReference type="InterPro" id="IPR036259">
    <property type="entry name" value="MFS_trans_sf"/>
</dbReference>
<feature type="transmembrane region" description="Helical" evidence="8">
    <location>
        <begin position="459"/>
        <end position="481"/>
    </location>
</feature>
<evidence type="ECO:0000313" key="10">
    <source>
        <dbReference type="EMBL" id="MDN4487834.1"/>
    </source>
</evidence>
<keyword evidence="4" id="KW-1003">Cell membrane</keyword>
<evidence type="ECO:0000256" key="3">
    <source>
        <dbReference type="ARBA" id="ARBA00022448"/>
    </source>
</evidence>
<keyword evidence="7 8" id="KW-0472">Membrane</keyword>
<dbReference type="SUPFAM" id="SSF103473">
    <property type="entry name" value="MFS general substrate transporter"/>
    <property type="match status" value="1"/>
</dbReference>
<dbReference type="PANTHER" id="PTHR23501:SF197">
    <property type="entry name" value="COMD"/>
    <property type="match status" value="1"/>
</dbReference>
<evidence type="ECO:0000256" key="5">
    <source>
        <dbReference type="ARBA" id="ARBA00022692"/>
    </source>
</evidence>
<feature type="transmembrane region" description="Helical" evidence="8">
    <location>
        <begin position="265"/>
        <end position="284"/>
    </location>
</feature>
<comment type="subcellular location">
    <subcellularLocation>
        <location evidence="1">Cell membrane</location>
        <topology evidence="1">Multi-pass membrane protein</topology>
    </subcellularLocation>
</comment>
<gene>
    <name evidence="10" type="ORF">QQX10_06595</name>
</gene>
<dbReference type="AlphaFoldDB" id="A0AAW7M0Q0"/>
<accession>A0AAW7M0Q0</accession>
<dbReference type="GO" id="GO:0022857">
    <property type="term" value="F:transmembrane transporter activity"/>
    <property type="evidence" value="ECO:0007669"/>
    <property type="project" value="InterPro"/>
</dbReference>
<comment type="caution">
    <text evidence="10">The sequence shown here is derived from an EMBL/GenBank/DDBJ whole genome shotgun (WGS) entry which is preliminary data.</text>
</comment>
<dbReference type="Pfam" id="PF07690">
    <property type="entry name" value="MFS_1"/>
    <property type="match status" value="1"/>
</dbReference>
<keyword evidence="5 8" id="KW-0812">Transmembrane</keyword>
<dbReference type="GO" id="GO:0005886">
    <property type="term" value="C:plasma membrane"/>
    <property type="evidence" value="ECO:0007669"/>
    <property type="project" value="UniProtKB-SubCell"/>
</dbReference>
<dbReference type="PROSITE" id="PS50850">
    <property type="entry name" value="MFS"/>
    <property type="match status" value="1"/>
</dbReference>
<dbReference type="FunFam" id="1.20.1720.10:FF:000004">
    <property type="entry name" value="EmrB/QacA family drug resistance transporter"/>
    <property type="match status" value="1"/>
</dbReference>
<dbReference type="EMBL" id="JAUHPX010000003">
    <property type="protein sequence ID" value="MDN4487834.1"/>
    <property type="molecule type" value="Genomic_DNA"/>
</dbReference>
<feature type="transmembrane region" description="Helical" evidence="8">
    <location>
        <begin position="161"/>
        <end position="180"/>
    </location>
</feature>
<evidence type="ECO:0000256" key="4">
    <source>
        <dbReference type="ARBA" id="ARBA00022475"/>
    </source>
</evidence>
<feature type="transmembrane region" description="Helical" evidence="8">
    <location>
        <begin position="46"/>
        <end position="63"/>
    </location>
</feature>
<evidence type="ECO:0000256" key="1">
    <source>
        <dbReference type="ARBA" id="ARBA00004651"/>
    </source>
</evidence>
<dbReference type="PRINTS" id="PR01035">
    <property type="entry name" value="TCRTETA"/>
</dbReference>
<evidence type="ECO:0000256" key="2">
    <source>
        <dbReference type="ARBA" id="ARBA00007520"/>
    </source>
</evidence>
<name>A0AAW7M0Q0_9MICO</name>
<evidence type="ECO:0000256" key="8">
    <source>
        <dbReference type="SAM" id="Phobius"/>
    </source>
</evidence>
<reference evidence="10" key="1">
    <citation type="submission" date="2023-06" db="EMBL/GenBank/DDBJ databases">
        <title>Sysu t00039.</title>
        <authorList>
            <person name="Gao L."/>
            <person name="Fang B.-Z."/>
            <person name="Li W.-J."/>
        </authorList>
    </citation>
    <scope>NUCLEOTIDE SEQUENCE</scope>
    <source>
        <strain evidence="10">SYSU T00039</strain>
    </source>
</reference>
<dbReference type="Gene3D" id="1.20.1250.20">
    <property type="entry name" value="MFS general substrate transporter like domains"/>
    <property type="match status" value="2"/>
</dbReference>
<dbReference type="Proteomes" id="UP001172737">
    <property type="component" value="Unassembled WGS sequence"/>
</dbReference>
<feature type="transmembrane region" description="Helical" evidence="8">
    <location>
        <begin position="296"/>
        <end position="315"/>
    </location>
</feature>
<dbReference type="InterPro" id="IPR001958">
    <property type="entry name" value="Tet-R_TetA/multi-R_MdtG-like"/>
</dbReference>
<organism evidence="10 11">
    <name type="scientific">Demequina lignilytica</name>
    <dbReference type="NCBI Taxonomy" id="3051663"/>
    <lineage>
        <taxon>Bacteria</taxon>
        <taxon>Bacillati</taxon>
        <taxon>Actinomycetota</taxon>
        <taxon>Actinomycetes</taxon>
        <taxon>Micrococcales</taxon>
        <taxon>Demequinaceae</taxon>
        <taxon>Demequina</taxon>
    </lineage>
</organism>
<comment type="similarity">
    <text evidence="2">Belongs to the major facilitator superfamily. TCR/Tet family.</text>
</comment>
<evidence type="ECO:0000256" key="6">
    <source>
        <dbReference type="ARBA" id="ARBA00022989"/>
    </source>
</evidence>
<protein>
    <submittedName>
        <fullName evidence="10">MFS transporter</fullName>
    </submittedName>
</protein>